<name>A0A6C0LSL1_9ZZZZ</name>
<accession>A0A6C0LSL1</accession>
<protein>
    <submittedName>
        <fullName evidence="1">Uncharacterized protein</fullName>
    </submittedName>
</protein>
<proteinExistence type="predicted"/>
<evidence type="ECO:0000313" key="1">
    <source>
        <dbReference type="EMBL" id="QHU33370.1"/>
    </source>
</evidence>
<organism evidence="1">
    <name type="scientific">viral metagenome</name>
    <dbReference type="NCBI Taxonomy" id="1070528"/>
    <lineage>
        <taxon>unclassified sequences</taxon>
        <taxon>metagenomes</taxon>
        <taxon>organismal metagenomes</taxon>
    </lineage>
</organism>
<sequence>MNVLNCKKIVIYYEKITDKNIKFLDKCNPMI</sequence>
<reference evidence="1" key="1">
    <citation type="journal article" date="2020" name="Nature">
        <title>Giant virus diversity and host interactions through global metagenomics.</title>
        <authorList>
            <person name="Schulz F."/>
            <person name="Roux S."/>
            <person name="Paez-Espino D."/>
            <person name="Jungbluth S."/>
            <person name="Walsh D.A."/>
            <person name="Denef V.J."/>
            <person name="McMahon K.D."/>
            <person name="Konstantinidis K.T."/>
            <person name="Eloe-Fadrosh E.A."/>
            <person name="Kyrpides N.C."/>
            <person name="Woyke T."/>
        </authorList>
    </citation>
    <scope>NUCLEOTIDE SEQUENCE</scope>
    <source>
        <strain evidence="1">GVMAG-S-1014582-52</strain>
    </source>
</reference>
<dbReference type="AlphaFoldDB" id="A0A6C0LSL1"/>
<dbReference type="EMBL" id="MN740556">
    <property type="protein sequence ID" value="QHU33370.1"/>
    <property type="molecule type" value="Genomic_DNA"/>
</dbReference>